<dbReference type="RefSeq" id="WP_139238238.1">
    <property type="nucleotide sequence ID" value="NZ_FOLM01000001.1"/>
</dbReference>
<evidence type="ECO:0000256" key="1">
    <source>
        <dbReference type="SAM" id="MobiDB-lite"/>
    </source>
</evidence>
<evidence type="ECO:0000313" key="3">
    <source>
        <dbReference type="EMBL" id="SFB87676.1"/>
    </source>
</evidence>
<protein>
    <submittedName>
        <fullName evidence="3">Uncharacterized protein</fullName>
    </submittedName>
</protein>
<feature type="transmembrane region" description="Helical" evidence="2">
    <location>
        <begin position="12"/>
        <end position="33"/>
    </location>
</feature>
<reference evidence="3 4" key="1">
    <citation type="submission" date="2016-10" db="EMBL/GenBank/DDBJ databases">
        <authorList>
            <person name="de Groot N.N."/>
        </authorList>
    </citation>
    <scope>NUCLEOTIDE SEQUENCE [LARGE SCALE GENOMIC DNA]</scope>
    <source>
        <strain evidence="3 4">CGMCC 4.5739</strain>
    </source>
</reference>
<dbReference type="EMBL" id="FOLM01000001">
    <property type="protein sequence ID" value="SFB87676.1"/>
    <property type="molecule type" value="Genomic_DNA"/>
</dbReference>
<keyword evidence="2" id="KW-0812">Transmembrane</keyword>
<evidence type="ECO:0000313" key="4">
    <source>
        <dbReference type="Proteomes" id="UP000199207"/>
    </source>
</evidence>
<proteinExistence type="predicted"/>
<feature type="compositionally biased region" description="Low complexity" evidence="1">
    <location>
        <begin position="79"/>
        <end position="91"/>
    </location>
</feature>
<gene>
    <name evidence="3" type="ORF">SAMN05421773_101350</name>
</gene>
<keyword evidence="4" id="KW-1185">Reference proteome</keyword>
<sequence>MADHRRMADRRTLITGFVAGGVLCGIWLMPSAYAGGEPSPRPVPAAEQPAAPGTPDRAGTETAPPAADSDRKQHHAGRDAGPAASAAVRTG</sequence>
<feature type="region of interest" description="Disordered" evidence="1">
    <location>
        <begin position="31"/>
        <end position="91"/>
    </location>
</feature>
<keyword evidence="2" id="KW-1133">Transmembrane helix</keyword>
<organism evidence="3 4">
    <name type="scientific">Streptomyces aidingensis</name>
    <dbReference type="NCBI Taxonomy" id="910347"/>
    <lineage>
        <taxon>Bacteria</taxon>
        <taxon>Bacillati</taxon>
        <taxon>Actinomycetota</taxon>
        <taxon>Actinomycetes</taxon>
        <taxon>Kitasatosporales</taxon>
        <taxon>Streptomycetaceae</taxon>
        <taxon>Streptomyces</taxon>
    </lineage>
</organism>
<dbReference type="AlphaFoldDB" id="A0A1I1ELY6"/>
<accession>A0A1I1ELY6</accession>
<keyword evidence="2" id="KW-0472">Membrane</keyword>
<dbReference type="Proteomes" id="UP000199207">
    <property type="component" value="Unassembled WGS sequence"/>
</dbReference>
<name>A0A1I1ELY6_9ACTN</name>
<dbReference type="OrthoDB" id="4334377at2"/>
<evidence type="ECO:0000256" key="2">
    <source>
        <dbReference type="SAM" id="Phobius"/>
    </source>
</evidence>